<organism evidence="1 2">
    <name type="scientific">Dendrolimus kikuchii</name>
    <dbReference type="NCBI Taxonomy" id="765133"/>
    <lineage>
        <taxon>Eukaryota</taxon>
        <taxon>Metazoa</taxon>
        <taxon>Ecdysozoa</taxon>
        <taxon>Arthropoda</taxon>
        <taxon>Hexapoda</taxon>
        <taxon>Insecta</taxon>
        <taxon>Pterygota</taxon>
        <taxon>Neoptera</taxon>
        <taxon>Endopterygota</taxon>
        <taxon>Lepidoptera</taxon>
        <taxon>Glossata</taxon>
        <taxon>Ditrysia</taxon>
        <taxon>Bombycoidea</taxon>
        <taxon>Lasiocampidae</taxon>
        <taxon>Dendrolimus</taxon>
    </lineage>
</organism>
<keyword evidence="2" id="KW-1185">Reference proteome</keyword>
<gene>
    <name evidence="1" type="ORF">K1T71_014245</name>
</gene>
<comment type="caution">
    <text evidence="1">The sequence shown here is derived from an EMBL/GenBank/DDBJ whole genome shotgun (WGS) entry which is preliminary data.</text>
</comment>
<protein>
    <submittedName>
        <fullName evidence="1">Uncharacterized protein</fullName>
    </submittedName>
</protein>
<evidence type="ECO:0000313" key="2">
    <source>
        <dbReference type="Proteomes" id="UP000824533"/>
    </source>
</evidence>
<accession>A0ACC1CFV5</accession>
<dbReference type="Proteomes" id="UP000824533">
    <property type="component" value="Linkage Group LG28"/>
</dbReference>
<reference evidence="1 2" key="1">
    <citation type="journal article" date="2021" name="Front. Genet.">
        <title>Chromosome-Level Genome Assembly Reveals Significant Gene Expansion in the Toll and IMD Signaling Pathways of Dendrolimus kikuchii.</title>
        <authorList>
            <person name="Zhou J."/>
            <person name="Wu P."/>
            <person name="Xiong Z."/>
            <person name="Liu N."/>
            <person name="Zhao N."/>
            <person name="Ji M."/>
            <person name="Qiu Y."/>
            <person name="Yang B."/>
        </authorList>
    </citation>
    <scope>NUCLEOTIDE SEQUENCE [LARGE SCALE GENOMIC DNA]</scope>
    <source>
        <strain evidence="1">Ann1</strain>
    </source>
</reference>
<proteinExistence type="predicted"/>
<name>A0ACC1CFV5_9NEOP</name>
<sequence>MVNGMSVIVNTFSKRIMMDMKKIVTISNVDKKIFIRIKADPIYFRMTAYLITVVMHLINSMVMLMGFRGDIMNDPHVKSYYIFQYRLISCWTFVMQMIYAAIGLYCDYKTLNIKDKNEVKTLDLWKTIREILFSAIVFPFTFMVSTLFWSLYLFDRNLILPLSMSRVISSLSNHIVHTAIIPVALWEVIFLPRRPPKTHSSYLSLTALFTSVYLGILALSYYEKGYWPYPILNVLQGTIYIQIFITVVVALLPFYYYLQWYPTNLVWGRKKYDSVKCE</sequence>
<dbReference type="EMBL" id="CM034414">
    <property type="protein sequence ID" value="KAJ0170317.1"/>
    <property type="molecule type" value="Genomic_DNA"/>
</dbReference>
<evidence type="ECO:0000313" key="1">
    <source>
        <dbReference type="EMBL" id="KAJ0170317.1"/>
    </source>
</evidence>